<evidence type="ECO:0000313" key="2">
    <source>
        <dbReference type="EMBL" id="GMQ33374.1"/>
    </source>
</evidence>
<comment type="caution">
    <text evidence="2">The sequence shown here is derived from an EMBL/GenBank/DDBJ whole genome shotgun (WGS) entry which is preliminary data.</text>
</comment>
<name>A0ABQ6PZM6_9BACT</name>
<evidence type="ECO:0000259" key="1">
    <source>
        <dbReference type="Pfam" id="PF13568"/>
    </source>
</evidence>
<proteinExistence type="predicted"/>
<reference evidence="2 3" key="1">
    <citation type="submission" date="2023-08" db="EMBL/GenBank/DDBJ databases">
        <title>Draft genome sequence of Algoriphagus taiwanensis.</title>
        <authorList>
            <person name="Takatani N."/>
            <person name="Hosokawa M."/>
            <person name="Sawabe T."/>
        </authorList>
    </citation>
    <scope>NUCLEOTIDE SEQUENCE [LARGE SCALE GENOMIC DNA]</scope>
    <source>
        <strain evidence="2 3">JCM 19755</strain>
    </source>
</reference>
<accession>A0ABQ6PZM6</accession>
<gene>
    <name evidence="2" type="ORF">Ataiwa_16460</name>
</gene>
<evidence type="ECO:0000313" key="3">
    <source>
        <dbReference type="Proteomes" id="UP001307705"/>
    </source>
</evidence>
<dbReference type="RefSeq" id="WP_338228154.1">
    <property type="nucleotide sequence ID" value="NZ_BTPE01000005.1"/>
</dbReference>
<dbReference type="EMBL" id="BTPE01000005">
    <property type="protein sequence ID" value="GMQ33374.1"/>
    <property type="molecule type" value="Genomic_DNA"/>
</dbReference>
<dbReference type="InterPro" id="IPR025665">
    <property type="entry name" value="Beta-barrel_OMP_2"/>
</dbReference>
<protein>
    <submittedName>
        <fullName evidence="2">Porin family protein</fullName>
    </submittedName>
</protein>
<organism evidence="2 3">
    <name type="scientific">Algoriphagus taiwanensis</name>
    <dbReference type="NCBI Taxonomy" id="1445656"/>
    <lineage>
        <taxon>Bacteria</taxon>
        <taxon>Pseudomonadati</taxon>
        <taxon>Bacteroidota</taxon>
        <taxon>Cytophagia</taxon>
        <taxon>Cytophagales</taxon>
        <taxon>Cyclobacteriaceae</taxon>
        <taxon>Algoriphagus</taxon>
    </lineage>
</organism>
<dbReference type="Proteomes" id="UP001307705">
    <property type="component" value="Unassembled WGS sequence"/>
</dbReference>
<dbReference type="Pfam" id="PF13568">
    <property type="entry name" value="OMP_b-brl_2"/>
    <property type="match status" value="1"/>
</dbReference>
<dbReference type="SUPFAM" id="SSF56925">
    <property type="entry name" value="OMPA-like"/>
    <property type="match status" value="1"/>
</dbReference>
<feature type="domain" description="Outer membrane protein beta-barrel" evidence="1">
    <location>
        <begin position="35"/>
        <end position="179"/>
    </location>
</feature>
<keyword evidence="3" id="KW-1185">Reference proteome</keyword>
<sequence length="198" mass="22386">MNRFLTGTLKPFLVLCFIMVSYRGYAQEIATQDGDKAQYGIKAGINFAELWGKDALPESDRKVGYSLGAYASYKLSKDLKLQPEIIWSLQGEDSKESGRYKISYINIPLMLKWIEGKFYSELGPQLGLLTINTSKSVPEELQLENFETFDFSINLGLGYKVAEDWTLGLRYSQGLSNIAEGRDLKNSVIYVGLAYRIF</sequence>
<dbReference type="InterPro" id="IPR011250">
    <property type="entry name" value="OMP/PagP_B-barrel"/>
</dbReference>